<feature type="region of interest" description="Disordered" evidence="7">
    <location>
        <begin position="239"/>
        <end position="258"/>
    </location>
</feature>
<evidence type="ECO:0000256" key="5">
    <source>
        <dbReference type="ARBA" id="ARBA00022801"/>
    </source>
</evidence>
<reference evidence="10" key="1">
    <citation type="submission" date="2021-03" db="EMBL/GenBank/DDBJ databases">
        <title>Draft genome sequence of rust myrtle Austropuccinia psidii MF-1, a brazilian biotype.</title>
        <authorList>
            <person name="Quecine M.C."/>
            <person name="Pachon D.M.R."/>
            <person name="Bonatelli M.L."/>
            <person name="Correr F.H."/>
            <person name="Franceschini L.M."/>
            <person name="Leite T.F."/>
            <person name="Margarido G.R.A."/>
            <person name="Almeida C.A."/>
            <person name="Ferrarezi J.A."/>
            <person name="Labate C.A."/>
        </authorList>
    </citation>
    <scope>NUCLEOTIDE SEQUENCE</scope>
    <source>
        <strain evidence="10">MF-1</strain>
    </source>
</reference>
<feature type="domain" description="Tf2-1-like SH3-like" evidence="9">
    <location>
        <begin position="174"/>
        <end position="235"/>
    </location>
</feature>
<dbReference type="GO" id="GO:0004519">
    <property type="term" value="F:endonuclease activity"/>
    <property type="evidence" value="ECO:0007669"/>
    <property type="project" value="UniProtKB-KW"/>
</dbReference>
<evidence type="ECO:0000259" key="9">
    <source>
        <dbReference type="Pfam" id="PF24626"/>
    </source>
</evidence>
<proteinExistence type="predicted"/>
<protein>
    <recommendedName>
        <fullName evidence="12">Reverse transcriptase RNase H-like domain-containing protein</fullName>
    </recommendedName>
</protein>
<evidence type="ECO:0000256" key="1">
    <source>
        <dbReference type="ARBA" id="ARBA00022679"/>
    </source>
</evidence>
<keyword evidence="11" id="KW-1185">Reference proteome</keyword>
<dbReference type="PANTHER" id="PTHR37984">
    <property type="entry name" value="PROTEIN CBG26694"/>
    <property type="match status" value="1"/>
</dbReference>
<evidence type="ECO:0000313" key="11">
    <source>
        <dbReference type="Proteomes" id="UP000765509"/>
    </source>
</evidence>
<keyword evidence="3" id="KW-0540">Nuclease</keyword>
<dbReference type="OrthoDB" id="3004959at2759"/>
<name>A0A9Q3F0W0_9BASI</name>
<dbReference type="InterPro" id="IPR050951">
    <property type="entry name" value="Retrovirus_Pol_polyprotein"/>
</dbReference>
<evidence type="ECO:0000313" key="10">
    <source>
        <dbReference type="EMBL" id="MBW0528988.1"/>
    </source>
</evidence>
<dbReference type="GO" id="GO:0003964">
    <property type="term" value="F:RNA-directed DNA polymerase activity"/>
    <property type="evidence" value="ECO:0007669"/>
    <property type="project" value="UniProtKB-KW"/>
</dbReference>
<dbReference type="EMBL" id="AVOT02034778">
    <property type="protein sequence ID" value="MBW0528988.1"/>
    <property type="molecule type" value="Genomic_DNA"/>
</dbReference>
<sequence>MVETDASNYALGAVLSQVSDSGKHPTAFDSRKPIPAELNYEIHEKELLGIVWALKHLRAFLLSLSPLFEVLTNHSSLQYFMSSKKLKISRDLSAAYHSETDRQPERENQILQQYLWIDPQFDSAHITQDNLAGKLSTKIQSVQQDVKRETEVAINRFKRYAAKSRASPPVFNPGDMVCLSSKNIKSTRPTKKLSERWLGPFPILKKVSTHAYHLKLPTQWKSLHPVFHISLLEPFKTSTIPNKHQEPPPPIIIGEEEE</sequence>
<dbReference type="InterPro" id="IPR043502">
    <property type="entry name" value="DNA/RNA_pol_sf"/>
</dbReference>
<comment type="caution">
    <text evidence="10">The sequence shown here is derived from an EMBL/GenBank/DDBJ whole genome shotgun (WGS) entry which is preliminary data.</text>
</comment>
<dbReference type="InterPro" id="IPR056924">
    <property type="entry name" value="SH3_Tf2-1"/>
</dbReference>
<feature type="domain" description="Reverse transcriptase RNase H-like" evidence="8">
    <location>
        <begin position="2"/>
        <end position="87"/>
    </location>
</feature>
<dbReference type="AlphaFoldDB" id="A0A9Q3F0W0"/>
<dbReference type="PANTHER" id="PTHR37984:SF5">
    <property type="entry name" value="PROTEIN NYNRIN-LIKE"/>
    <property type="match status" value="1"/>
</dbReference>
<accession>A0A9Q3F0W0</accession>
<organism evidence="10 11">
    <name type="scientific">Austropuccinia psidii MF-1</name>
    <dbReference type="NCBI Taxonomy" id="1389203"/>
    <lineage>
        <taxon>Eukaryota</taxon>
        <taxon>Fungi</taxon>
        <taxon>Dikarya</taxon>
        <taxon>Basidiomycota</taxon>
        <taxon>Pucciniomycotina</taxon>
        <taxon>Pucciniomycetes</taxon>
        <taxon>Pucciniales</taxon>
        <taxon>Sphaerophragmiaceae</taxon>
        <taxon>Austropuccinia</taxon>
    </lineage>
</organism>
<evidence type="ECO:0000259" key="8">
    <source>
        <dbReference type="Pfam" id="PF17917"/>
    </source>
</evidence>
<evidence type="ECO:0000256" key="2">
    <source>
        <dbReference type="ARBA" id="ARBA00022695"/>
    </source>
</evidence>
<dbReference type="Proteomes" id="UP000765509">
    <property type="component" value="Unassembled WGS sequence"/>
</dbReference>
<keyword evidence="5" id="KW-0378">Hydrolase</keyword>
<keyword evidence="2" id="KW-0548">Nucleotidyltransferase</keyword>
<evidence type="ECO:0000256" key="3">
    <source>
        <dbReference type="ARBA" id="ARBA00022722"/>
    </source>
</evidence>
<gene>
    <name evidence="10" type="ORF">O181_068703</name>
</gene>
<evidence type="ECO:0008006" key="12">
    <source>
        <dbReference type="Google" id="ProtNLM"/>
    </source>
</evidence>
<dbReference type="Pfam" id="PF24626">
    <property type="entry name" value="SH3_Tf2-1"/>
    <property type="match status" value="1"/>
</dbReference>
<dbReference type="CDD" id="cd09274">
    <property type="entry name" value="RNase_HI_RT_Ty3"/>
    <property type="match status" value="1"/>
</dbReference>
<dbReference type="SUPFAM" id="SSF56672">
    <property type="entry name" value="DNA/RNA polymerases"/>
    <property type="match status" value="1"/>
</dbReference>
<evidence type="ECO:0000256" key="6">
    <source>
        <dbReference type="ARBA" id="ARBA00022918"/>
    </source>
</evidence>
<keyword evidence="6" id="KW-0695">RNA-directed DNA polymerase</keyword>
<keyword evidence="4" id="KW-0255">Endonuclease</keyword>
<evidence type="ECO:0000256" key="4">
    <source>
        <dbReference type="ARBA" id="ARBA00022759"/>
    </source>
</evidence>
<keyword evidence="1" id="KW-0808">Transferase</keyword>
<dbReference type="Pfam" id="PF17917">
    <property type="entry name" value="RT_RNaseH"/>
    <property type="match status" value="1"/>
</dbReference>
<dbReference type="GO" id="GO:0016787">
    <property type="term" value="F:hydrolase activity"/>
    <property type="evidence" value="ECO:0007669"/>
    <property type="project" value="UniProtKB-KW"/>
</dbReference>
<evidence type="ECO:0000256" key="7">
    <source>
        <dbReference type="SAM" id="MobiDB-lite"/>
    </source>
</evidence>
<dbReference type="InterPro" id="IPR041373">
    <property type="entry name" value="RT_RNaseH"/>
</dbReference>